<dbReference type="STRING" id="1150112.SAMN04487893_11339"/>
<dbReference type="Proteomes" id="UP000243887">
    <property type="component" value="Unassembled WGS sequence"/>
</dbReference>
<sequence length="3210" mass="341833">MSYKTTLNYVFSNLRKNRMALLLFFTSLFSLVAFQSQAQTLITGSQLVGLDACADYKEFSVKIGKGATECTNGTLNFVIPPGFALDTNTVKVDGNNAVMNSVTVNGGEIKLPTITAGSITEEMVITFKVKALCEVIGKPADGNVIQYTFSGCGVDQPDTSEAINVIHAVLRVSVSPSPILGNVGDEVERTITIINQGAGAISEIYLARILGDGLEHLTYGVVDGWAVDTSDSNKLVFTGNTLKSGGTISFTEKVNIVACELSATDYEVYYGCSEKCTNSGVNGTTKSIINIKAANAPQLEVKANTSVAACFNGYVPQTWTITNKGGTATSVIEFEIGTNELGGNINPNTIKINGSSAPVIGTPGNEPKNVKISISALEPGESVVITFDQYISAPESTQANCTTAPTSFTNNGNYFNASYTFSGACAPVLANGSVTAEATYSFDGKNIGEIDITTGEAFEADFLFKNFKIPAAGLAVGDTFSVIISLSPDLSISDATAIAMTLGGFPVVAVPTGSDSEYKLTFMYGTAPWDLNTDLNLSTARLKFPLELSCPMMSDLWYRVGGELNKKDAANSPCTSIVFKCNETKLNGYCDAGPCTNGLQNHAASLKRVSLGYAVDGPGIPTVGTIANSNDVQIRTFIAGDLLEISQSSTVVMQAGEVFTTIRMVVAKDNNVLAYFENNTGKVVVTRNGTPHTFSNLVVQENAGSFIVEFSVSNEAALNNVLLDNDTVTLSLQIKANEVSEEFVQFPTKSYLIRGNEALACGRDYTATGFYVPVAFNFKAGTVDFVSCEENTNIATFTATVFELDRQDAIFTKEFRKLFKATKATLTVPDYLKMTGVKVVIKNQPWLGINNVATISGLAVSNGAYIVDLATILNAITNTALFDEGFVIEIVPTVVLLGCEPTITAKELQVAIKLEGVVYDGAGVESPFTETQALKYNTGIGSLKLSLTNGAELGTLSPDGTEVSWIVKLESEGKRNFNSVWISKDSGALGIETIIPVSGFDGSNEGAAISPENGLYKLGNFGGGGSQFYKITSKIIDCKVEELTLVAGYNCAPDTYPANNAEGCGLAKYTLTHKDLEDDLQTSIVDASNQNDKQDFCKELWYTIEIHNGGDTQVDELKVRIPLHTAPGLVFDRFEFSNVFNVTDLNPTVTFTAGTNFIVSNDTLNLSLPNTVKLNTLDRVQVKVFFDINGCDFRSGAKLGFTGLGTNICGAELAEADLAPATSKRILIEGGSDSFPELETITHKVVLDPVLTVGGNLRAKYNFELLNTGADKNTDAITDEYYFAIKLPVGWSIVGNPQDYIQPAGKVEYKGIDQLDNRGYIYKVTQDISVDERIKLVNVPLKYTVNDEVSLTCNHDFGKIAVMVFQNIDVSSCNTPSCPKGIDQVLLEDLIPMILPVDGVLTIDPPQQTRIICNPSLDGKVPTLEDVTFTNGFYLSWYENEQEAIADKVNTRLPLNTPLVDGRTYYVINRFIADGACKSNIGEIKVLLNNEVLIGTTDLICSIDQQTYNIVVELTGKGPYLVSGTGAPGSFNGDVWTSDTIAKGTAYSLIFTDANNCTPLVIEGEAPVCCTLQIECPSDITITSCEQGYGPEITGIPTILTSCGATTYTYSDSQISVCIAGVRSFARTFIVTDVSGVEVECEQIITIEDKVTPVLNRKPQSITVSCESNTTEALESWLRNHGGAVATDACGVVVWTNNFDTISFDALCGEKAGSYTVTFTATDACGNEVSEIATFTIEDKTPPTITKVAEGLTLECKSANYQQLLDAWLGSNGGATATDGCSNDVDLEWDHDFTVVTQGSCPGTGSALVTFTVTDPCGNKATTVATFTVVDTTAPTFTKKPKSKIVECDGKGNLDGPDGFHAWLADHGGAEAADSCGIVTWSTTHIEDTNTICGITGTVIVDFIVTDACGNMAFEQATFAIKDTKAPIIEKPASHLEIECGVHVEDELNAWLSNFGGAVATDNCGEVTWTHNYAGKLTVCGAPIEVTFTATDACNNKSVTMATVKVVDTIVPTITKEAQDLTVECNSNTELAFTNWLKNHGGAEAIDSCSIVTWTNDSETVDFISTCGKAGSYTVTFTATDACSRKIATTATFTVVDTEAPKFVGVLPVTKMTVSCDVVPATPILVATDNCGEAVISFTEKRVGGLCANSYDLVRVWTATDSCGNATSFTQTITVEDKVAPKFDQTDLPANNTVSCLNDVPTVEVLTAEDNCGTADVVFKETQVDGTCANSFVLTRIWTATDLCGNSVSHTQVITVEDKIAPTFVEDLPANITVSCLNDVPVAAALTAKDNCGTADVEFKETKVAGTCVNSFVLTRIWTATDECGNSISHTQIVTVEDKIAPKFVEVLPSNITVSCLNDVPVAAALTAKDNCGTADVEFKETKVDGTCANNFVVKRTWTATDLCGNTTSHTQIIIVADKLAPVFDVVPQDVTVECDGTGNKADFQNWLTNFGNAVATDNCSADDKLGWNTEIVNKSVLCGKTGNTVVKFTVTDECGNASSKQATFTIKDEMAPSIDKPADNLVIECGTNVDTQITTWLNNRGGAIASDLCGSVTWTNNYTGLTAACGNTGNATVVFTATDSCGNTEVTSATIKVVDTLKPTLVKEAQGLTVQCGTTTQQALDNWLANHAGAEATDSCSTVKWTNDYVPANFVTTCGNAGSVKVIFKATDACGNEITTTATFTVVDTEAPKFVGTLPVAKMTVSCDVVPATPILVATDNCGEAVISFTEKKVGGLCANSYDLVRVWTATDSCGNVTSFTQTITVEDKTAPEFTKSPDDVIVECDGAGNIKAYKDWLATFGNAVASDNCSAADKLVWTTEVVNTSVLCGKTGNTVVKFTVTDECGNTSSKQATFTIVDTIGPDFIVEAIDTTVACDGNGNANDLAAWLANHGGAKAIDACSNTVTWTNNFTGLVKACGSTGTATVIFTATDSCGNESETTATFTIVDDVAPVFTTNLPKDLTLECTAGIPEAAVMNAVDACSTAKIEFTELRTNGDCLGSYQLVRTWTATDSCGNTASHVQKITIEDTTAPVFVDPLPAKELFLSCEDLKEREQLKAIDSCGTVNVTFTEETIAGDCPNRYDLLRTWTATDSCGNETEFEQTIHVACKIEFTNAISANGDGVNDEFQLKGIECYPGNTVEIFNRWGKLVYTTTNYNSNGNVFKGYANTKHVVSGGEKLPTGTYFYVVKYDFSLGNGTTQTMDQSGYIHLESN</sequence>
<evidence type="ECO:0000313" key="5">
    <source>
        <dbReference type="EMBL" id="SFJ69121.1"/>
    </source>
</evidence>
<protein>
    <submittedName>
        <fullName evidence="5">Gliding motility-associated C-terminal domain-containing protein</fullName>
    </submittedName>
</protein>
<evidence type="ECO:0000313" key="6">
    <source>
        <dbReference type="Proteomes" id="UP000243887"/>
    </source>
</evidence>
<dbReference type="PROSITE" id="PS50825">
    <property type="entry name" value="HYR"/>
    <property type="match status" value="1"/>
</dbReference>
<dbReference type="OrthoDB" id="599464at2"/>
<feature type="chain" id="PRO_5017230855" evidence="3">
    <location>
        <begin position="39"/>
        <end position="3210"/>
    </location>
</feature>
<dbReference type="PANTHER" id="PTHR15127:SF32">
    <property type="entry name" value="HEAVYWEIGHT, ISOFORM A"/>
    <property type="match status" value="1"/>
</dbReference>
<keyword evidence="2" id="KW-0727">SH2 domain</keyword>
<dbReference type="RefSeq" id="WP_143077763.1">
    <property type="nucleotide sequence ID" value="NZ_FORU01000013.1"/>
</dbReference>
<dbReference type="Pfam" id="PF13585">
    <property type="entry name" value="CHU_C"/>
    <property type="match status" value="1"/>
</dbReference>
<dbReference type="EMBL" id="FORU01000013">
    <property type="protein sequence ID" value="SFJ69121.1"/>
    <property type="molecule type" value="Genomic_DNA"/>
</dbReference>
<dbReference type="PANTHER" id="PTHR15127">
    <property type="entry name" value="HEAVYWEIGHT, ISOFORM A"/>
    <property type="match status" value="1"/>
</dbReference>
<gene>
    <name evidence="5" type="ORF">SAMN04487893_11339</name>
</gene>
<keyword evidence="3" id="KW-0732">Signal</keyword>
<dbReference type="NCBIfam" id="TIGR04131">
    <property type="entry name" value="Bac_Flav_CTERM"/>
    <property type="match status" value="1"/>
</dbReference>
<evidence type="ECO:0000256" key="2">
    <source>
        <dbReference type="ARBA" id="ARBA00022999"/>
    </source>
</evidence>
<proteinExistence type="predicted"/>
<feature type="signal peptide" evidence="3">
    <location>
        <begin position="1"/>
        <end position="38"/>
    </location>
</feature>
<dbReference type="InterPro" id="IPR013783">
    <property type="entry name" value="Ig-like_fold"/>
</dbReference>
<evidence type="ECO:0000259" key="4">
    <source>
        <dbReference type="PROSITE" id="PS50825"/>
    </source>
</evidence>
<name>A0A1I3THL9_9FLAO</name>
<keyword evidence="6" id="KW-1185">Reference proteome</keyword>
<evidence type="ECO:0000256" key="1">
    <source>
        <dbReference type="ARBA" id="ARBA00022737"/>
    </source>
</evidence>
<dbReference type="GO" id="GO:0001784">
    <property type="term" value="F:phosphotyrosine residue binding"/>
    <property type="evidence" value="ECO:0007669"/>
    <property type="project" value="TreeGrafter"/>
</dbReference>
<feature type="domain" description="HYR" evidence="4">
    <location>
        <begin position="1648"/>
        <end position="1741"/>
    </location>
</feature>
<evidence type="ECO:0000256" key="3">
    <source>
        <dbReference type="SAM" id="SignalP"/>
    </source>
</evidence>
<keyword evidence="1" id="KW-0677">Repeat</keyword>
<reference evidence="6" key="1">
    <citation type="submission" date="2016-10" db="EMBL/GenBank/DDBJ databases">
        <authorList>
            <person name="Varghese N."/>
            <person name="Submissions S."/>
        </authorList>
    </citation>
    <scope>NUCLEOTIDE SEQUENCE [LARGE SCALE GENOMIC DNA]</scope>
    <source>
        <strain evidence="6">DSM 26542</strain>
    </source>
</reference>
<dbReference type="InterPro" id="IPR026341">
    <property type="entry name" value="T9SS_type_B"/>
</dbReference>
<accession>A0A1I3THL9</accession>
<organism evidence="5 6">
    <name type="scientific">Myroides guanonis</name>
    <dbReference type="NCBI Taxonomy" id="1150112"/>
    <lineage>
        <taxon>Bacteria</taxon>
        <taxon>Pseudomonadati</taxon>
        <taxon>Bacteroidota</taxon>
        <taxon>Flavobacteriia</taxon>
        <taxon>Flavobacteriales</taxon>
        <taxon>Flavobacteriaceae</taxon>
        <taxon>Myroides</taxon>
    </lineage>
</organism>
<dbReference type="InterPro" id="IPR051846">
    <property type="entry name" value="SH2_domain_adapters"/>
</dbReference>
<dbReference type="InterPro" id="IPR003410">
    <property type="entry name" value="HYR_dom"/>
</dbReference>
<dbReference type="Gene3D" id="2.60.40.10">
    <property type="entry name" value="Immunoglobulins"/>
    <property type="match status" value="3"/>
</dbReference>